<evidence type="ECO:0000259" key="8">
    <source>
        <dbReference type="PROSITE" id="PS50157"/>
    </source>
</evidence>
<dbReference type="GO" id="GO:0008270">
    <property type="term" value="F:zinc ion binding"/>
    <property type="evidence" value="ECO:0007669"/>
    <property type="project" value="UniProtKB-KW"/>
</dbReference>
<reference evidence="9" key="1">
    <citation type="submission" date="2022-12" db="EMBL/GenBank/DDBJ databases">
        <title>Draft genome assemblies for two species of Escallonia (Escalloniales).</title>
        <authorList>
            <person name="Chanderbali A."/>
            <person name="Dervinis C."/>
            <person name="Anghel I."/>
            <person name="Soltis D."/>
            <person name="Soltis P."/>
            <person name="Zapata F."/>
        </authorList>
    </citation>
    <scope>NUCLEOTIDE SEQUENCE</scope>
    <source>
        <strain evidence="9">UCBG92.1500</strain>
        <tissue evidence="9">Leaf</tissue>
    </source>
</reference>
<dbReference type="PROSITE" id="PS50157">
    <property type="entry name" value="ZINC_FINGER_C2H2_2"/>
    <property type="match status" value="1"/>
</dbReference>
<dbReference type="PANTHER" id="PTHR47287:SF9">
    <property type="entry name" value="ZINC FINGER PROTEIN 4-LIKE"/>
    <property type="match status" value="1"/>
</dbReference>
<dbReference type="InterPro" id="IPR036236">
    <property type="entry name" value="Znf_C2H2_sf"/>
</dbReference>
<feature type="region of interest" description="Disordered" evidence="7">
    <location>
        <begin position="262"/>
        <end position="292"/>
    </location>
</feature>
<accession>A0AA88QC55</accession>
<feature type="compositionally biased region" description="Basic and acidic residues" evidence="7">
    <location>
        <begin position="17"/>
        <end position="44"/>
    </location>
</feature>
<evidence type="ECO:0000256" key="5">
    <source>
        <dbReference type="ARBA" id="ARBA00023242"/>
    </source>
</evidence>
<dbReference type="Gene3D" id="3.30.160.60">
    <property type="entry name" value="Classic Zinc Finger"/>
    <property type="match status" value="1"/>
</dbReference>
<dbReference type="GO" id="GO:0009788">
    <property type="term" value="P:negative regulation of abscisic acid-activated signaling pathway"/>
    <property type="evidence" value="ECO:0007669"/>
    <property type="project" value="InterPro"/>
</dbReference>
<dbReference type="Proteomes" id="UP001187471">
    <property type="component" value="Unassembled WGS sequence"/>
</dbReference>
<dbReference type="InterPro" id="IPR013087">
    <property type="entry name" value="Znf_C2H2_type"/>
</dbReference>
<dbReference type="SUPFAM" id="SSF57667">
    <property type="entry name" value="beta-beta-alpha zinc fingers"/>
    <property type="match status" value="1"/>
</dbReference>
<dbReference type="InterPro" id="IPR044246">
    <property type="entry name" value="ZFP3-like"/>
</dbReference>
<feature type="compositionally biased region" description="Polar residues" evidence="7">
    <location>
        <begin position="262"/>
        <end position="275"/>
    </location>
</feature>
<keyword evidence="2" id="KW-0479">Metal-binding</keyword>
<dbReference type="Pfam" id="PF13912">
    <property type="entry name" value="zf-C2H2_6"/>
    <property type="match status" value="1"/>
</dbReference>
<evidence type="ECO:0000256" key="1">
    <source>
        <dbReference type="ARBA" id="ARBA00004123"/>
    </source>
</evidence>
<feature type="region of interest" description="Disordered" evidence="7">
    <location>
        <begin position="1"/>
        <end position="56"/>
    </location>
</feature>
<comment type="caution">
    <text evidence="9">The sequence shown here is derived from an EMBL/GenBank/DDBJ whole genome shotgun (WGS) entry which is preliminary data.</text>
</comment>
<dbReference type="PANTHER" id="PTHR47287">
    <property type="entry name" value="C2H2 AND C2HC ZINC FINGERS SUPERFAMILY PROTEIN"/>
    <property type="match status" value="1"/>
</dbReference>
<gene>
    <name evidence="9" type="ORF">RJ640_025288</name>
</gene>
<organism evidence="9 10">
    <name type="scientific">Escallonia rubra</name>
    <dbReference type="NCBI Taxonomy" id="112253"/>
    <lineage>
        <taxon>Eukaryota</taxon>
        <taxon>Viridiplantae</taxon>
        <taxon>Streptophyta</taxon>
        <taxon>Embryophyta</taxon>
        <taxon>Tracheophyta</taxon>
        <taxon>Spermatophyta</taxon>
        <taxon>Magnoliopsida</taxon>
        <taxon>eudicotyledons</taxon>
        <taxon>Gunneridae</taxon>
        <taxon>Pentapetalae</taxon>
        <taxon>asterids</taxon>
        <taxon>campanulids</taxon>
        <taxon>Escalloniales</taxon>
        <taxon>Escalloniaceae</taxon>
        <taxon>Escallonia</taxon>
    </lineage>
</organism>
<protein>
    <recommendedName>
        <fullName evidence="8">C2H2-type domain-containing protein</fullName>
    </recommendedName>
</protein>
<feature type="domain" description="C2H2-type" evidence="8">
    <location>
        <begin position="105"/>
        <end position="132"/>
    </location>
</feature>
<evidence type="ECO:0000256" key="2">
    <source>
        <dbReference type="ARBA" id="ARBA00022723"/>
    </source>
</evidence>
<keyword evidence="3 6" id="KW-0863">Zinc-finger</keyword>
<dbReference type="GO" id="GO:0005634">
    <property type="term" value="C:nucleus"/>
    <property type="evidence" value="ECO:0007669"/>
    <property type="project" value="UniProtKB-SubCell"/>
</dbReference>
<evidence type="ECO:0000256" key="6">
    <source>
        <dbReference type="PROSITE-ProRule" id="PRU00042"/>
    </source>
</evidence>
<evidence type="ECO:0000313" key="10">
    <source>
        <dbReference type="Proteomes" id="UP001187471"/>
    </source>
</evidence>
<keyword evidence="4" id="KW-0862">Zinc</keyword>
<evidence type="ECO:0000256" key="3">
    <source>
        <dbReference type="ARBA" id="ARBA00022771"/>
    </source>
</evidence>
<name>A0AA88QC55_9ASTE</name>
<evidence type="ECO:0000256" key="4">
    <source>
        <dbReference type="ARBA" id="ARBA00022833"/>
    </source>
</evidence>
<sequence length="292" mass="31829">MEASEASSISAASSEGYLRRQDGDDQKKMKMKEKTVVEECEQKPLDSGSTSSRIRLDLKLSNIDDASSNGSSKLELNLFNPSNVASESSNDEATRERRSEPSRVFSCNFCKREFSTSQALGGHQNAHKQERALAKRRHGMDMAPFGHPPPYNPYYPYSSFSQLPLYGGGSALNRSLGVRMDSLIHKPSYPWSSSGSTYRLGQQDGWFRSSSVAPQPQTSFDRLRSENFQTHSGGLAGANGANRDLYGVNPATTTSLSAVMNKANNGDNLSTQVGSKESDPPDATGLDLNLKL</sequence>
<evidence type="ECO:0000256" key="7">
    <source>
        <dbReference type="SAM" id="MobiDB-lite"/>
    </source>
</evidence>
<dbReference type="AlphaFoldDB" id="A0AA88QC55"/>
<evidence type="ECO:0000313" key="9">
    <source>
        <dbReference type="EMBL" id="KAK2966603.1"/>
    </source>
</evidence>
<dbReference type="EMBL" id="JAVXUO010003113">
    <property type="protein sequence ID" value="KAK2966603.1"/>
    <property type="molecule type" value="Genomic_DNA"/>
</dbReference>
<keyword evidence="5" id="KW-0539">Nucleus</keyword>
<comment type="subcellular location">
    <subcellularLocation>
        <location evidence="1">Nucleus</location>
    </subcellularLocation>
</comment>
<proteinExistence type="predicted"/>
<keyword evidence="10" id="KW-1185">Reference proteome</keyword>
<feature type="compositionally biased region" description="Low complexity" evidence="7">
    <location>
        <begin position="1"/>
        <end position="15"/>
    </location>
</feature>
<dbReference type="PROSITE" id="PS00028">
    <property type="entry name" value="ZINC_FINGER_C2H2_1"/>
    <property type="match status" value="1"/>
</dbReference>